<sequence length="269" mass="31259">MKLHHYTSIENLALILKNRTIRFSRLDRVDDIEEASMYEQTVPMGKYTFVSCWTNSDEESIPLWKMYTPQMKGVRITMDSDMFLMKKIQTGTYQTPIGTLNIEGELESLFSPEEQFNEQYGILFQGRNDPNFFRAIEYVDTCVDSGKEAIQFELINGEYKLNVDTSKVGKYKNKRWAFQEEVRFALTIVPMQINPITHHFEIIQAMQHGIDLSMMYYDLKLSEEALGRMEITMSPCCNDADKIIIESLVDTLNPTATILSSRLFGYIRK</sequence>
<gene>
    <name evidence="2" type="ORF">DWU89_02385</name>
    <name evidence="1" type="ORF">H8784_02345</name>
</gene>
<dbReference type="Proteomes" id="UP000256321">
    <property type="component" value="Unassembled WGS sequence"/>
</dbReference>
<evidence type="ECO:0000313" key="3">
    <source>
        <dbReference type="Proteomes" id="UP000256321"/>
    </source>
</evidence>
<comment type="caution">
    <text evidence="2">The sequence shown here is derived from an EMBL/GenBank/DDBJ whole genome shotgun (WGS) entry which is preliminary data.</text>
</comment>
<dbReference type="Proteomes" id="UP000629596">
    <property type="component" value="Unassembled WGS sequence"/>
</dbReference>
<reference evidence="2 3" key="1">
    <citation type="submission" date="2018-07" db="EMBL/GenBank/DDBJ databases">
        <title>Parabacteroides acidifaciens nov. sp., isolated from human feces.</title>
        <authorList>
            <person name="Wang Y.J."/>
        </authorList>
    </citation>
    <scope>NUCLEOTIDE SEQUENCE [LARGE SCALE GENOMIC DNA]</scope>
    <source>
        <strain evidence="2 3">426-9</strain>
    </source>
</reference>
<proteinExistence type="predicted"/>
<dbReference type="EMBL" id="JACRTI010000003">
    <property type="protein sequence ID" value="MBC8600555.1"/>
    <property type="molecule type" value="Genomic_DNA"/>
</dbReference>
<protein>
    <recommendedName>
        <fullName evidence="5">DUF2971 domain-containing protein</fullName>
    </recommendedName>
</protein>
<organism evidence="2 3">
    <name type="scientific">Parabacteroides acidifaciens</name>
    <dbReference type="NCBI Taxonomy" id="2290935"/>
    <lineage>
        <taxon>Bacteria</taxon>
        <taxon>Pseudomonadati</taxon>
        <taxon>Bacteroidota</taxon>
        <taxon>Bacteroidia</taxon>
        <taxon>Bacteroidales</taxon>
        <taxon>Tannerellaceae</taxon>
        <taxon>Parabacteroides</taxon>
    </lineage>
</organism>
<reference evidence="1 4" key="2">
    <citation type="submission" date="2020-08" db="EMBL/GenBank/DDBJ databases">
        <title>Genome public.</title>
        <authorList>
            <person name="Liu C."/>
            <person name="Sun Q."/>
        </authorList>
    </citation>
    <scope>NUCLEOTIDE SEQUENCE [LARGE SCALE GENOMIC DNA]</scope>
    <source>
        <strain evidence="1 4">426_9</strain>
    </source>
</reference>
<accession>A0A3D8HIN8</accession>
<dbReference type="EMBL" id="QREV01000003">
    <property type="protein sequence ID" value="RDU50846.1"/>
    <property type="molecule type" value="Genomic_DNA"/>
</dbReference>
<evidence type="ECO:0000313" key="4">
    <source>
        <dbReference type="Proteomes" id="UP000629596"/>
    </source>
</evidence>
<keyword evidence="4" id="KW-1185">Reference proteome</keyword>
<evidence type="ECO:0008006" key="5">
    <source>
        <dbReference type="Google" id="ProtNLM"/>
    </source>
</evidence>
<dbReference type="RefSeq" id="WP_115498069.1">
    <property type="nucleotide sequence ID" value="NZ_JACRTI010000003.1"/>
</dbReference>
<dbReference type="AlphaFoldDB" id="A0A3D8HIN8"/>
<evidence type="ECO:0000313" key="1">
    <source>
        <dbReference type="EMBL" id="MBC8600555.1"/>
    </source>
</evidence>
<name>A0A3D8HIN8_9BACT</name>
<evidence type="ECO:0000313" key="2">
    <source>
        <dbReference type="EMBL" id="RDU50846.1"/>
    </source>
</evidence>